<organism evidence="2 6">
    <name type="scientific">Phytophthora infestans</name>
    <name type="common">Potato late blight agent</name>
    <name type="synonym">Botrytis infestans</name>
    <dbReference type="NCBI Taxonomy" id="4787"/>
    <lineage>
        <taxon>Eukaryota</taxon>
        <taxon>Sar</taxon>
        <taxon>Stramenopiles</taxon>
        <taxon>Oomycota</taxon>
        <taxon>Peronosporomycetes</taxon>
        <taxon>Peronosporales</taxon>
        <taxon>Peronosporaceae</taxon>
        <taxon>Phytophthora</taxon>
    </lineage>
</organism>
<evidence type="ECO:0000256" key="1">
    <source>
        <dbReference type="SAM" id="Coils"/>
    </source>
</evidence>
<keyword evidence="6" id="KW-1185">Reference proteome</keyword>
<feature type="coiled-coil region" evidence="1">
    <location>
        <begin position="92"/>
        <end position="126"/>
    </location>
</feature>
<name>A0A833SFD6_PHYIN</name>
<sequence>MKMISYKQRIRCLARLPNFALIQVLKSTVARLHGLEIELDELELALDDDQKEIEEYTYEIDKCHERMKDIDEFTRAVQANEILTILNAASVLAHMADERKEEQNGIKKLEEARGWHEQQFQKLQGQCTMLKKERAKLQKICIEICSILRRSGVSEVLRARLAKLNFRSV</sequence>
<proteinExistence type="predicted"/>
<evidence type="ECO:0000313" key="3">
    <source>
        <dbReference type="EMBL" id="KAF4033690.1"/>
    </source>
</evidence>
<accession>A0A833SFD6</accession>
<dbReference type="Proteomes" id="UP000704712">
    <property type="component" value="Unassembled WGS sequence"/>
</dbReference>
<comment type="caution">
    <text evidence="2">The sequence shown here is derived from an EMBL/GenBank/DDBJ whole genome shotgun (WGS) entry which is preliminary data.</text>
</comment>
<dbReference type="AlphaFoldDB" id="A0A833SFD6"/>
<dbReference type="EMBL" id="WSZM01000411">
    <property type="protein sequence ID" value="KAF4033690.1"/>
    <property type="molecule type" value="Genomic_DNA"/>
</dbReference>
<evidence type="ECO:0000313" key="2">
    <source>
        <dbReference type="EMBL" id="KAF4027355.1"/>
    </source>
</evidence>
<evidence type="ECO:0000313" key="5">
    <source>
        <dbReference type="EMBL" id="KAF4148273.1"/>
    </source>
</evidence>
<evidence type="ECO:0000313" key="6">
    <source>
        <dbReference type="Proteomes" id="UP000602510"/>
    </source>
</evidence>
<dbReference type="EMBL" id="WSZM01001509">
    <property type="protein sequence ID" value="KAF4027355.1"/>
    <property type="molecule type" value="Genomic_DNA"/>
</dbReference>
<dbReference type="EMBL" id="JAACNO010002296">
    <property type="protein sequence ID" value="KAF4134395.1"/>
    <property type="molecule type" value="Genomic_DNA"/>
</dbReference>
<reference evidence="2" key="1">
    <citation type="submission" date="2020-04" db="EMBL/GenBank/DDBJ databases">
        <title>Hybrid Assembly of Korean Phytophthora infestans isolates.</title>
        <authorList>
            <person name="Prokchorchik M."/>
            <person name="Lee Y."/>
            <person name="Seo J."/>
            <person name="Cho J.-H."/>
            <person name="Park Y.-E."/>
            <person name="Jang D.-C."/>
            <person name="Im J.-S."/>
            <person name="Choi J.-G."/>
            <person name="Park H.-J."/>
            <person name="Lee G.-B."/>
            <person name="Lee Y.-G."/>
            <person name="Hong S.-Y."/>
            <person name="Cho K."/>
            <person name="Sohn K.H."/>
        </authorList>
    </citation>
    <scope>NUCLEOTIDE SEQUENCE</scope>
    <source>
        <strain evidence="2">KR_1_A1</strain>
        <strain evidence="4">KR_2_A2</strain>
    </source>
</reference>
<keyword evidence="1" id="KW-0175">Coiled coil</keyword>
<gene>
    <name evidence="3" type="ORF">GN244_ATG14399</name>
    <name evidence="2" type="ORF">GN244_ATG21045</name>
    <name evidence="5" type="ORF">GN958_ATG02516</name>
    <name evidence="4" type="ORF">GN958_ATG16420</name>
</gene>
<dbReference type="EMBL" id="JAACNO010000308">
    <property type="protein sequence ID" value="KAF4148273.1"/>
    <property type="molecule type" value="Genomic_DNA"/>
</dbReference>
<protein>
    <submittedName>
        <fullName evidence="2">Uncharacterized protein</fullName>
    </submittedName>
</protein>
<dbReference type="Proteomes" id="UP000602510">
    <property type="component" value="Unassembled WGS sequence"/>
</dbReference>
<feature type="coiled-coil region" evidence="1">
    <location>
        <begin position="25"/>
        <end position="66"/>
    </location>
</feature>
<evidence type="ECO:0000313" key="4">
    <source>
        <dbReference type="EMBL" id="KAF4134395.1"/>
    </source>
</evidence>